<evidence type="ECO:0000256" key="1">
    <source>
        <dbReference type="SAM" id="Coils"/>
    </source>
</evidence>
<feature type="region of interest" description="Disordered" evidence="2">
    <location>
        <begin position="133"/>
        <end position="156"/>
    </location>
</feature>
<keyword evidence="1" id="KW-0175">Coiled coil</keyword>
<sequence>LFLFSFQGMDPHVAVQNWTGFKNAINIATVISKSIDGNSGALLIQIVDSLDELGKGFHQNWRGAWPNVEKKRLSVEQNNTLTALKEINRSINRAIDIFHYRKKEYELKARNMIQYSEAKAQQTARLNGQMYESMEPSTSRQLMESSSKMDDEADGVSTDQIGEIKEELVEVKEEPMDAEIKEEPINEPMHDTFCPSTGTSRAMESVEGSSVSAGSYTRKVVKNYAEHTTHQRAMGAARNLLRQRTDPEYLIRVSQCSLADQAAAAMLTPVNTQKEVGWPQWKRCYLCEGFMCEYYIVPQDRGPRLAFLSSRVIKLNRPEQLRMSALRREEKQVYLCTKHVLPASDASSSVQYGTGDVSTPLPEYMKEPLPAYKKDAQEVRFNPIASRIDPASRKILPSAKVYTETVGKLSRAALSNRCDLCGSPAFPFTISPQEPREAHRFFNKLINLTAAQRQKLQFYIKHERRWSVCRRHIVHRMPENPCSVVKLSSIPASNKLKKTNEIEQLERIKNEIELEKISIECDDLMKAVTEHTSQVDPKKDEEIKKEEPDY</sequence>
<reference evidence="3" key="1">
    <citation type="submission" date="2023-10" db="EMBL/GenBank/DDBJ databases">
        <title>Genome assembly of Pristionchus species.</title>
        <authorList>
            <person name="Yoshida K."/>
            <person name="Sommer R.J."/>
        </authorList>
    </citation>
    <scope>NUCLEOTIDE SEQUENCE</scope>
    <source>
        <strain evidence="3">RS0144</strain>
    </source>
</reference>
<comment type="caution">
    <text evidence="3">The sequence shown here is derived from an EMBL/GenBank/DDBJ whole genome shotgun (WGS) entry which is preliminary data.</text>
</comment>
<name>A0AAV5UN69_9BILA</name>
<evidence type="ECO:0000256" key="2">
    <source>
        <dbReference type="SAM" id="MobiDB-lite"/>
    </source>
</evidence>
<gene>
    <name evidence="3" type="ORF">PENTCL1PPCAC_29958</name>
</gene>
<organism evidence="3 4">
    <name type="scientific">Pristionchus entomophagus</name>
    <dbReference type="NCBI Taxonomy" id="358040"/>
    <lineage>
        <taxon>Eukaryota</taxon>
        <taxon>Metazoa</taxon>
        <taxon>Ecdysozoa</taxon>
        <taxon>Nematoda</taxon>
        <taxon>Chromadorea</taxon>
        <taxon>Rhabditida</taxon>
        <taxon>Rhabditina</taxon>
        <taxon>Diplogasteromorpha</taxon>
        <taxon>Diplogasteroidea</taxon>
        <taxon>Neodiplogasteridae</taxon>
        <taxon>Pristionchus</taxon>
    </lineage>
</organism>
<dbReference type="AlphaFoldDB" id="A0AAV5UN69"/>
<feature type="compositionally biased region" description="Basic and acidic residues" evidence="2">
    <location>
        <begin position="536"/>
        <end position="550"/>
    </location>
</feature>
<evidence type="ECO:0000313" key="3">
    <source>
        <dbReference type="EMBL" id="GMT07784.1"/>
    </source>
</evidence>
<protein>
    <submittedName>
        <fullName evidence="3">Uncharacterized protein</fullName>
    </submittedName>
</protein>
<feature type="region of interest" description="Disordered" evidence="2">
    <location>
        <begin position="528"/>
        <end position="550"/>
    </location>
</feature>
<feature type="compositionally biased region" description="Polar residues" evidence="2">
    <location>
        <begin position="135"/>
        <end position="146"/>
    </location>
</feature>
<keyword evidence="4" id="KW-1185">Reference proteome</keyword>
<feature type="non-terminal residue" evidence="3">
    <location>
        <position position="1"/>
    </location>
</feature>
<feature type="coiled-coil region" evidence="1">
    <location>
        <begin position="495"/>
        <end position="522"/>
    </location>
</feature>
<proteinExistence type="predicted"/>
<dbReference type="Proteomes" id="UP001432027">
    <property type="component" value="Unassembled WGS sequence"/>
</dbReference>
<evidence type="ECO:0000313" key="4">
    <source>
        <dbReference type="Proteomes" id="UP001432027"/>
    </source>
</evidence>
<dbReference type="EMBL" id="BTSX01000006">
    <property type="protein sequence ID" value="GMT07784.1"/>
    <property type="molecule type" value="Genomic_DNA"/>
</dbReference>
<accession>A0AAV5UN69</accession>